<dbReference type="InterPro" id="IPR005151">
    <property type="entry name" value="Tail-specific_protease"/>
</dbReference>
<dbReference type="InterPro" id="IPR029045">
    <property type="entry name" value="ClpP/crotonase-like_dom_sf"/>
</dbReference>
<proteinExistence type="predicted"/>
<gene>
    <name evidence="2" type="ORF">DXC51_03330</name>
</gene>
<dbReference type="Gene3D" id="3.90.226.10">
    <property type="entry name" value="2-enoyl-CoA Hydratase, Chain A, domain 1"/>
    <property type="match status" value="1"/>
</dbReference>
<dbReference type="SUPFAM" id="SSF52096">
    <property type="entry name" value="ClpP/crotonase"/>
    <property type="match status" value="1"/>
</dbReference>
<feature type="domain" description="Tail specific protease" evidence="1">
    <location>
        <begin position="346"/>
        <end position="554"/>
    </location>
</feature>
<dbReference type="Gene3D" id="3.30.750.44">
    <property type="match status" value="1"/>
</dbReference>
<sequence>MSNWKKGPRAWVKWGLIACITVLICFLCYRIEAGGRQFDHEFDDGSRVSIGSPDQEMSQRLHKLCRVWGFAKYYHPKILKGDVNWDYELFRVLPAVIGASDEEEVNAVLYGWIHKLGTVKENESEEKGEIALEAGTDWIYDSSYLSPELSSLLINISKSGYIDKNRSYVSFDNIMVPHFTGEESYPDMNYADQGYRMLGLFRYWNMIEYYYPYKDIIGEDWDSVFLEFLPRFMEGTDELSYKMACAELTTKIHDSHAYAFDEAAALMGGVLIAPFTFTHTGENIVVDGIDADYPPGIETVLPGDIILKTDGIEIWDYIAEKSKIKSRSRDTVVLNDLPEDIFRGYADEITLTVKRDDEIFDIAVPCIERVRSESSNEPEPVSHRLLENSIGYIDPGALKAKEIFTIMEEFKDTLGIIVDLRHYPSDFIVYSLGCLIMPEQKNYVIMSRPSLTVPGRFILDKPMYVGVDNPDYYKGKVVLLMNECTQSQAEFTIMALRQAPNAVVIGSPSIGADGNVANMVFPGAVHTSMTSLGVYDTDMSQTQRVGLTPDIYVEPTIQGIREGRDELIEKAVEVILESASS</sequence>
<comment type="caution">
    <text evidence="2">The sequence shown here is derived from an EMBL/GenBank/DDBJ whole genome shotgun (WGS) entry which is preliminary data.</text>
</comment>
<dbReference type="Pfam" id="PF03572">
    <property type="entry name" value="Peptidase_S41"/>
    <property type="match status" value="1"/>
</dbReference>
<evidence type="ECO:0000259" key="1">
    <source>
        <dbReference type="SMART" id="SM00245"/>
    </source>
</evidence>
<dbReference type="AlphaFoldDB" id="A0A3E3IAL2"/>
<dbReference type="GO" id="GO:0008236">
    <property type="term" value="F:serine-type peptidase activity"/>
    <property type="evidence" value="ECO:0007669"/>
    <property type="project" value="InterPro"/>
</dbReference>
<dbReference type="SMART" id="SM00245">
    <property type="entry name" value="TSPc"/>
    <property type="match status" value="1"/>
</dbReference>
<dbReference type="EMBL" id="QVLV01000002">
    <property type="protein sequence ID" value="RGE64119.1"/>
    <property type="molecule type" value="Genomic_DNA"/>
</dbReference>
<accession>A0A3E3IAL2</accession>
<dbReference type="Gene3D" id="2.30.42.10">
    <property type="match status" value="1"/>
</dbReference>
<organism evidence="2 3">
    <name type="scientific">Eisenbergiella massiliensis</name>
    <dbReference type="NCBI Taxonomy" id="1720294"/>
    <lineage>
        <taxon>Bacteria</taxon>
        <taxon>Bacillati</taxon>
        <taxon>Bacillota</taxon>
        <taxon>Clostridia</taxon>
        <taxon>Lachnospirales</taxon>
        <taxon>Lachnospiraceae</taxon>
        <taxon>Eisenbergiella</taxon>
    </lineage>
</organism>
<dbReference type="InterPro" id="IPR036034">
    <property type="entry name" value="PDZ_sf"/>
</dbReference>
<keyword evidence="3" id="KW-1185">Reference proteome</keyword>
<dbReference type="GO" id="GO:0006508">
    <property type="term" value="P:proteolysis"/>
    <property type="evidence" value="ECO:0007669"/>
    <property type="project" value="InterPro"/>
</dbReference>
<reference evidence="2" key="1">
    <citation type="submission" date="2018-08" db="EMBL/GenBank/DDBJ databases">
        <title>A genome reference for cultivated species of the human gut microbiota.</title>
        <authorList>
            <person name="Zou Y."/>
            <person name="Xue W."/>
            <person name="Luo G."/>
        </authorList>
    </citation>
    <scope>NUCLEOTIDE SEQUENCE [LARGE SCALE GENOMIC DNA]</scope>
    <source>
        <strain evidence="2">TF05-5AC</strain>
    </source>
</reference>
<evidence type="ECO:0000313" key="3">
    <source>
        <dbReference type="Proteomes" id="UP000260812"/>
    </source>
</evidence>
<name>A0A3E3IAL2_9FIRM</name>
<evidence type="ECO:0000313" key="2">
    <source>
        <dbReference type="EMBL" id="RGE64119.1"/>
    </source>
</evidence>
<dbReference type="RefSeq" id="WP_117543692.1">
    <property type="nucleotide sequence ID" value="NZ_QVLV01000002.1"/>
</dbReference>
<dbReference type="GeneID" id="97985942"/>
<protein>
    <recommendedName>
        <fullName evidence="1">Tail specific protease domain-containing protein</fullName>
    </recommendedName>
</protein>
<dbReference type="Proteomes" id="UP000260812">
    <property type="component" value="Unassembled WGS sequence"/>
</dbReference>